<dbReference type="GO" id="GO:0003676">
    <property type="term" value="F:nucleic acid binding"/>
    <property type="evidence" value="ECO:0007669"/>
    <property type="project" value="InterPro"/>
</dbReference>
<dbReference type="OrthoDB" id="318070at2157"/>
<dbReference type="Gene3D" id="3.30.420.10">
    <property type="entry name" value="Ribonuclease H-like superfamily/Ribonuclease H"/>
    <property type="match status" value="1"/>
</dbReference>
<protein>
    <recommendedName>
        <fullName evidence="3">Exonuclease</fullName>
    </recommendedName>
</protein>
<reference evidence="1 2" key="1">
    <citation type="submission" date="2016-10" db="EMBL/GenBank/DDBJ databases">
        <authorList>
            <person name="de Groot N.N."/>
        </authorList>
    </citation>
    <scope>NUCLEOTIDE SEQUENCE [LARGE SCALE GENOMIC DNA]</scope>
    <source>
        <strain evidence="1 2">SP2</strain>
    </source>
</reference>
<evidence type="ECO:0008006" key="3">
    <source>
        <dbReference type="Google" id="ProtNLM"/>
    </source>
</evidence>
<dbReference type="EMBL" id="FORO01000040">
    <property type="protein sequence ID" value="SFJ56648.1"/>
    <property type="molecule type" value="Genomic_DNA"/>
</dbReference>
<dbReference type="OMA" id="RYCSKSD"/>
<gene>
    <name evidence="1" type="ORF">SAMN05443661_1407</name>
</gene>
<dbReference type="GeneID" id="14208511"/>
<sequence length="222" mass="24742">MTLEQVAFDIETTGFGVDDVVTTVGFAVPLGVRVFVQTDGRAAPDVEAAVRDRVETHVKVSTHESERALFEAVSGFVETRFRDEDVLLVAYNGERWKGGFDIPFLRTRYAHHDIDWPFTDVPYADVMPLVTTRFNTTISGEDEPRGDLAGVYDALCDGKYSDLDPFTESSEAVTAYENDRFAELVVHNVADVLRTRSLGRLAERYCSKSDFNVKSLTPTTEG</sequence>
<evidence type="ECO:0000313" key="2">
    <source>
        <dbReference type="Proteomes" id="UP000182829"/>
    </source>
</evidence>
<dbReference type="SUPFAM" id="SSF53098">
    <property type="entry name" value="Ribonuclease H-like"/>
    <property type="match status" value="1"/>
</dbReference>
<dbReference type="InterPro" id="IPR036397">
    <property type="entry name" value="RNaseH_sf"/>
</dbReference>
<evidence type="ECO:0000313" key="1">
    <source>
        <dbReference type="EMBL" id="SFJ56648.1"/>
    </source>
</evidence>
<dbReference type="InterPro" id="IPR012337">
    <property type="entry name" value="RNaseH-like_sf"/>
</dbReference>
<accession>A0A1I3SD51</accession>
<dbReference type="Proteomes" id="UP000182829">
    <property type="component" value="Unassembled WGS sequence"/>
</dbReference>
<organism evidence="1 2">
    <name type="scientific">Natronobacterium gregoryi</name>
    <dbReference type="NCBI Taxonomy" id="44930"/>
    <lineage>
        <taxon>Archaea</taxon>
        <taxon>Methanobacteriati</taxon>
        <taxon>Methanobacteriota</taxon>
        <taxon>Stenosarchaea group</taxon>
        <taxon>Halobacteria</taxon>
        <taxon>Halobacteriales</taxon>
        <taxon>Natrialbaceae</taxon>
        <taxon>Natronobacterium</taxon>
    </lineage>
</organism>
<name>A0A1I3SD51_9EURY</name>
<proteinExistence type="predicted"/>
<dbReference type="RefSeq" id="WP_015233669.1">
    <property type="nucleotide sequence ID" value="NZ_FORO01000040.1"/>
</dbReference>
<dbReference type="AlphaFoldDB" id="A0A1I3SD51"/>